<reference evidence="1" key="1">
    <citation type="submission" date="2021-10" db="EMBL/GenBank/DDBJ databases">
        <title>Melipona bicolor Genome sequencing and assembly.</title>
        <authorList>
            <person name="Araujo N.S."/>
            <person name="Arias M.C."/>
        </authorList>
    </citation>
    <scope>NUCLEOTIDE SEQUENCE</scope>
    <source>
        <strain evidence="1">USP_2M_L1-L4_2017</strain>
        <tissue evidence="1">Whole body</tissue>
    </source>
</reference>
<accession>A0AA40FWT1</accession>
<evidence type="ECO:0000313" key="1">
    <source>
        <dbReference type="EMBL" id="KAK1126556.1"/>
    </source>
</evidence>
<sequence length="68" mass="8003">MFPQELCWFFVDRVRGGGGGGEELELKLRSQLENEIRIGIDWRERESSSRQMEFFELCVKAVNAKYQC</sequence>
<dbReference type="EMBL" id="JAHYIQ010000013">
    <property type="protein sequence ID" value="KAK1126556.1"/>
    <property type="molecule type" value="Genomic_DNA"/>
</dbReference>
<dbReference type="AlphaFoldDB" id="A0AA40FWT1"/>
<proteinExistence type="predicted"/>
<comment type="caution">
    <text evidence="1">The sequence shown here is derived from an EMBL/GenBank/DDBJ whole genome shotgun (WGS) entry which is preliminary data.</text>
</comment>
<gene>
    <name evidence="1" type="ORF">K0M31_004189</name>
</gene>
<evidence type="ECO:0000313" key="2">
    <source>
        <dbReference type="Proteomes" id="UP001177670"/>
    </source>
</evidence>
<keyword evidence="2" id="KW-1185">Reference proteome</keyword>
<name>A0AA40FWT1_9HYME</name>
<protein>
    <submittedName>
        <fullName evidence="1">Uncharacterized protein</fullName>
    </submittedName>
</protein>
<dbReference type="Proteomes" id="UP001177670">
    <property type="component" value="Unassembled WGS sequence"/>
</dbReference>
<organism evidence="1 2">
    <name type="scientific">Melipona bicolor</name>
    <dbReference type="NCBI Taxonomy" id="60889"/>
    <lineage>
        <taxon>Eukaryota</taxon>
        <taxon>Metazoa</taxon>
        <taxon>Ecdysozoa</taxon>
        <taxon>Arthropoda</taxon>
        <taxon>Hexapoda</taxon>
        <taxon>Insecta</taxon>
        <taxon>Pterygota</taxon>
        <taxon>Neoptera</taxon>
        <taxon>Endopterygota</taxon>
        <taxon>Hymenoptera</taxon>
        <taxon>Apocrita</taxon>
        <taxon>Aculeata</taxon>
        <taxon>Apoidea</taxon>
        <taxon>Anthophila</taxon>
        <taxon>Apidae</taxon>
        <taxon>Melipona</taxon>
    </lineage>
</organism>